<feature type="coiled-coil region" evidence="4">
    <location>
        <begin position="373"/>
        <end position="400"/>
    </location>
</feature>
<dbReference type="SUPFAM" id="SSF55961">
    <property type="entry name" value="Bet v1-like"/>
    <property type="match status" value="1"/>
</dbReference>
<feature type="region of interest" description="Disordered" evidence="5">
    <location>
        <begin position="261"/>
        <end position="280"/>
    </location>
</feature>
<dbReference type="PANTHER" id="PTHR42916">
    <property type="entry name" value="2-SUCCINYL-5-ENOLPYRUVYL-6-HYDROXY-3-CYCLOHEXENE-1-CARBOXYLATE SYNTHASE"/>
    <property type="match status" value="1"/>
</dbReference>
<name>A0A7S4K895_9STRA</name>
<dbReference type="Gene3D" id="3.40.50.1820">
    <property type="entry name" value="alpha/beta hydrolase"/>
    <property type="match status" value="1"/>
</dbReference>
<dbReference type="InterPro" id="IPR023393">
    <property type="entry name" value="START-like_dom_sf"/>
</dbReference>
<proteinExistence type="predicted"/>
<evidence type="ECO:0000259" key="6">
    <source>
        <dbReference type="Pfam" id="PF21508"/>
    </source>
</evidence>
<gene>
    <name evidence="7" type="ORF">OAUR00152_LOCUS40877</name>
</gene>
<feature type="compositionally biased region" description="Polar residues" evidence="5">
    <location>
        <begin position="263"/>
        <end position="275"/>
    </location>
</feature>
<reference evidence="7" key="1">
    <citation type="submission" date="2021-01" db="EMBL/GenBank/DDBJ databases">
        <authorList>
            <person name="Corre E."/>
            <person name="Pelletier E."/>
            <person name="Niang G."/>
            <person name="Scheremetjew M."/>
            <person name="Finn R."/>
            <person name="Kale V."/>
            <person name="Holt S."/>
            <person name="Cochrane G."/>
            <person name="Meng A."/>
            <person name="Brown T."/>
            <person name="Cohen L."/>
        </authorList>
    </citation>
    <scope>NUCLEOTIDE SEQUENCE</scope>
    <source>
        <strain evidence="7">Isolate 1302-5</strain>
    </source>
</reference>
<dbReference type="InterPro" id="IPR036849">
    <property type="entry name" value="Enolase-like_C_sf"/>
</dbReference>
<evidence type="ECO:0000256" key="3">
    <source>
        <dbReference type="ARBA" id="ARBA00023239"/>
    </source>
</evidence>
<evidence type="ECO:0000256" key="2">
    <source>
        <dbReference type="ARBA" id="ARBA00022842"/>
    </source>
</evidence>
<dbReference type="GO" id="GO:0046872">
    <property type="term" value="F:metal ion binding"/>
    <property type="evidence" value="ECO:0007669"/>
    <property type="project" value="UniProtKB-KW"/>
</dbReference>
<keyword evidence="1" id="KW-0479">Metal-binding</keyword>
<dbReference type="SUPFAM" id="SSF54826">
    <property type="entry name" value="Enolase N-terminal domain-like"/>
    <property type="match status" value="1"/>
</dbReference>
<organism evidence="7">
    <name type="scientific">Odontella aurita</name>
    <dbReference type="NCBI Taxonomy" id="265563"/>
    <lineage>
        <taxon>Eukaryota</taxon>
        <taxon>Sar</taxon>
        <taxon>Stramenopiles</taxon>
        <taxon>Ochrophyta</taxon>
        <taxon>Bacillariophyta</taxon>
        <taxon>Mediophyceae</taxon>
        <taxon>Biddulphiophycidae</taxon>
        <taxon>Eupodiscales</taxon>
        <taxon>Odontellaceae</taxon>
        <taxon>Odontella</taxon>
    </lineage>
</organism>
<dbReference type="Gene3D" id="3.30.530.20">
    <property type="match status" value="1"/>
</dbReference>
<dbReference type="InterPro" id="IPR029058">
    <property type="entry name" value="AB_hydrolase_fold"/>
</dbReference>
<keyword evidence="3" id="KW-0456">Lyase</keyword>
<dbReference type="AlphaFoldDB" id="A0A7S4K895"/>
<dbReference type="Gene3D" id="3.30.390.10">
    <property type="entry name" value="Enolase-like, N-terminal domain"/>
    <property type="match status" value="1"/>
</dbReference>
<dbReference type="PANTHER" id="PTHR42916:SF1">
    <property type="entry name" value="PROTEIN PHYLLO, CHLOROPLASTIC"/>
    <property type="match status" value="1"/>
</dbReference>
<keyword evidence="2" id="KW-0460">Magnesium</keyword>
<dbReference type="SUPFAM" id="SSF51604">
    <property type="entry name" value="Enolase C-terminal domain-like"/>
    <property type="match status" value="1"/>
</dbReference>
<dbReference type="GO" id="GO:0016829">
    <property type="term" value="F:lyase activity"/>
    <property type="evidence" value="ECO:0007669"/>
    <property type="project" value="UniProtKB-KW"/>
</dbReference>
<dbReference type="InterPro" id="IPR029017">
    <property type="entry name" value="Enolase-like_N"/>
</dbReference>
<evidence type="ECO:0000256" key="5">
    <source>
        <dbReference type="SAM" id="MobiDB-lite"/>
    </source>
</evidence>
<evidence type="ECO:0000313" key="7">
    <source>
        <dbReference type="EMBL" id="CAE2286871.1"/>
    </source>
</evidence>
<evidence type="ECO:0000256" key="4">
    <source>
        <dbReference type="SAM" id="Coils"/>
    </source>
</evidence>
<dbReference type="EMBL" id="HBKQ01059901">
    <property type="protein sequence ID" value="CAE2286871.1"/>
    <property type="molecule type" value="Transcribed_RNA"/>
</dbReference>
<protein>
    <recommendedName>
        <fullName evidence="6">OSBS enolase-like N-terminal domain-containing protein</fullName>
    </recommendedName>
</protein>
<evidence type="ECO:0000256" key="1">
    <source>
        <dbReference type="ARBA" id="ARBA00022723"/>
    </source>
</evidence>
<accession>A0A7S4K895</accession>
<feature type="domain" description="OSBS enolase-like N-terminal" evidence="6">
    <location>
        <begin position="345"/>
        <end position="391"/>
    </location>
</feature>
<dbReference type="SUPFAM" id="SSF53474">
    <property type="entry name" value="alpha/beta-Hydrolases"/>
    <property type="match status" value="1"/>
</dbReference>
<dbReference type="InterPro" id="IPR041338">
    <property type="entry name" value="OSBS_N"/>
</dbReference>
<dbReference type="Gene3D" id="3.20.20.120">
    <property type="entry name" value="Enolase-like C-terminal domain"/>
    <property type="match status" value="1"/>
</dbReference>
<sequence length="1004" mass="109882">MALGIDADTSTLWKDLSINGMAKTVLTSLRRDHGIKNIDAIAGYSLGGRVAMAMSRIYDQERLPEMAAVSEKCKLVLLSANPGSLPKLSPNTHNKVDRIIKDDRLSHKLSSIWLSSQVNESNYSNTCSRWSNFLSSWYGADLWGNIRERRTDTYSNMILKRAECLKKRGPDLAFALKACSPPRNVGSDWSEVKVSRKIIVTGEYDEKYSKIGHVWKKQCPELSFSKLPGTGHALLVESPDQVADVLSSFVSKTIESAVDETAPLSSPTMTSSLFGQTKPKETTISPRTLGELSVGPPLAPPPQVSIELLSLDYEMFSIEMRSNGKTKGILGIGWGDSAKPNAKGRLDERHGFVVNLISRQGELVGIGEVSPLKGLHQETLEEAEALLDLMRERLQTVLRGTLPVIDAEKVLMLDGALSAYVDGLFETLGLSSDKEQYSILSSVRSGLEMAIISLASQACKSPLPQALAVYAPGSPESPSVSPGKLLSLNGIRTRDSSSGSLKSVIRAGRRPTAEVDFSFPSVKVKVGHQSTKEDVNSLVQSLSSVSSFSIDDKTGKRAGGVRADANRAWDEEDAVEFASALEHLDPDVIDRIEFIEEPLKKVSGGFLEQVKALEDLYKETGIKYALDESIADLGYEKDYEFDAIRQVISEAFIEKGRVFGCAAFILKPALLGIELSMRLARMAHNELGVGAVFSSSFDSGIGLTYAAFLASISDGLPSANTLNKYPHGLGTFNMLKDDTLSPPFKSYVKRDGTLQVATLGRALYGLGLDDIRESFSTQEQSTSLMEDEGEGEAKESTDDDTLVMRTEYQASASTSSTRRDISVQVSLPLPFSDEIALSRFGDLPQQPRWSPWLNSVAYLDAGGETEWTLNVRGVTYRWRAISKILDNPRGIMWESVSGLKNKGVVEFIPSSKNSCLMKVKMSIITPRVLASVFQGTSSFVKEFLQNKLLKWSLESFRDVVKADLALERGDVELGDALFGAVEGKMSAIEATLSYPNDRNKKQWD</sequence>
<dbReference type="Pfam" id="PF21508">
    <property type="entry name" value="MenC_N"/>
    <property type="match status" value="1"/>
</dbReference>
<keyword evidence="4" id="KW-0175">Coiled coil</keyword>
<feature type="region of interest" description="Disordered" evidence="5">
    <location>
        <begin position="777"/>
        <end position="803"/>
    </location>
</feature>